<dbReference type="SUPFAM" id="SSF53822">
    <property type="entry name" value="Periplasmic binding protein-like I"/>
    <property type="match status" value="1"/>
</dbReference>
<keyword evidence="2" id="KW-0732">Signal</keyword>
<reference evidence="4 5" key="1">
    <citation type="submission" date="2017-02" db="EMBL/GenBank/DDBJ databases">
        <title>Pseudoalteromonas ulvae TC14 Genome.</title>
        <authorList>
            <person name="Molmeret M."/>
        </authorList>
    </citation>
    <scope>NUCLEOTIDE SEQUENCE [LARGE SCALE GENOMIC DNA]</scope>
    <source>
        <strain evidence="4">TC14</strain>
    </source>
</reference>
<name>A0A244CKL2_PSEDV</name>
<comment type="caution">
    <text evidence="4">The sequence shown here is derived from an EMBL/GenBank/DDBJ whole genome shotgun (WGS) entry which is preliminary data.</text>
</comment>
<dbReference type="Proteomes" id="UP000194841">
    <property type="component" value="Unassembled WGS sequence"/>
</dbReference>
<dbReference type="InterPro" id="IPR028081">
    <property type="entry name" value="Leu-bd"/>
</dbReference>
<dbReference type="Gene3D" id="3.40.50.2300">
    <property type="match status" value="2"/>
</dbReference>
<evidence type="ECO:0000259" key="3">
    <source>
        <dbReference type="Pfam" id="PF13458"/>
    </source>
</evidence>
<gene>
    <name evidence="4" type="ORF">B1199_20750</name>
</gene>
<dbReference type="EMBL" id="MWPV01000009">
    <property type="protein sequence ID" value="OUL55911.1"/>
    <property type="molecule type" value="Genomic_DNA"/>
</dbReference>
<dbReference type="AlphaFoldDB" id="A0A244CKL2"/>
<dbReference type="CDD" id="cd19978">
    <property type="entry name" value="PBP1_ABC_ligand_binding-like"/>
    <property type="match status" value="1"/>
</dbReference>
<dbReference type="PANTHER" id="PTHR47235:SF1">
    <property type="entry name" value="BLR6548 PROTEIN"/>
    <property type="match status" value="1"/>
</dbReference>
<evidence type="ECO:0000256" key="1">
    <source>
        <dbReference type="ARBA" id="ARBA00010062"/>
    </source>
</evidence>
<feature type="domain" description="Leucine-binding protein" evidence="3">
    <location>
        <begin position="3"/>
        <end position="330"/>
    </location>
</feature>
<sequence length="335" mass="37475">MSNALSGPSEQLGQHIKQGSQLYFDEVNRKGGVFGRKIQVISLDDGYEPIRTVENTRLLLLQKDIFALFGYVGTPTSHAILPLLESSKVPYLMPFTGAAFLRTPTRPTIYNLRASYQQEAVAQIHYLVNSRKYTKIGLLIQADEFGLALEEALHTALAEHKLTPVITTRFRRNTSDIKAALLVLEQHDLEAVSLVGTYKPLSELINLGFEHQFKPTFATVSFASSKELFKHIKYPSDIIVSEVVPNPSTCQLEICFEFRALAKAQGMTEYNQVSFEGFINAKVFIETASSCGRQLNQTCLLNKLTSLSGDFYGLEINSDKSDHQGLKHVYMSFSH</sequence>
<dbReference type="Pfam" id="PF13458">
    <property type="entry name" value="Peripla_BP_6"/>
    <property type="match status" value="1"/>
</dbReference>
<proteinExistence type="inferred from homology"/>
<evidence type="ECO:0000313" key="5">
    <source>
        <dbReference type="Proteomes" id="UP000194841"/>
    </source>
</evidence>
<evidence type="ECO:0000313" key="4">
    <source>
        <dbReference type="EMBL" id="OUL55911.1"/>
    </source>
</evidence>
<keyword evidence="5" id="KW-1185">Reference proteome</keyword>
<comment type="similarity">
    <text evidence="1">Belongs to the leucine-binding protein family.</text>
</comment>
<dbReference type="InterPro" id="IPR028082">
    <property type="entry name" value="Peripla_BP_I"/>
</dbReference>
<dbReference type="PANTHER" id="PTHR47235">
    <property type="entry name" value="BLR6548 PROTEIN"/>
    <property type="match status" value="1"/>
</dbReference>
<accession>A0A244CKL2</accession>
<organism evidence="4 5">
    <name type="scientific">Pseudoalteromonas ulvae</name>
    <dbReference type="NCBI Taxonomy" id="107327"/>
    <lineage>
        <taxon>Bacteria</taxon>
        <taxon>Pseudomonadati</taxon>
        <taxon>Pseudomonadota</taxon>
        <taxon>Gammaproteobacteria</taxon>
        <taxon>Alteromonadales</taxon>
        <taxon>Pseudoalteromonadaceae</taxon>
        <taxon>Pseudoalteromonas</taxon>
    </lineage>
</organism>
<evidence type="ECO:0000256" key="2">
    <source>
        <dbReference type="ARBA" id="ARBA00022729"/>
    </source>
</evidence>
<protein>
    <recommendedName>
        <fullName evidence="3">Leucine-binding protein domain-containing protein</fullName>
    </recommendedName>
</protein>